<dbReference type="HOGENOM" id="CLU_149467_0_0_1"/>
<dbReference type="Proteomes" id="UP000030663">
    <property type="component" value="Unassembled WGS sequence"/>
</dbReference>
<keyword evidence="2" id="KW-1185">Reference proteome</keyword>
<gene>
    <name evidence="1" type="ORF">FOQG_19419</name>
</gene>
<dbReference type="OrthoDB" id="5099858at2759"/>
<dbReference type="EMBL" id="KI979794">
    <property type="protein sequence ID" value="EXK75817.1"/>
    <property type="molecule type" value="Genomic_DNA"/>
</dbReference>
<evidence type="ECO:0000313" key="1">
    <source>
        <dbReference type="EMBL" id="EXK75817.1"/>
    </source>
</evidence>
<protein>
    <submittedName>
        <fullName evidence="1">Uncharacterized protein</fullName>
    </submittedName>
</protein>
<name>X0BZ53_FUSOX</name>
<evidence type="ECO:0000313" key="2">
    <source>
        <dbReference type="Proteomes" id="UP000030663"/>
    </source>
</evidence>
<reference evidence="1 2" key="1">
    <citation type="submission" date="2011-11" db="EMBL/GenBank/DDBJ databases">
        <title>The Genome Sequence of Fusarium oxysporum PHW815.</title>
        <authorList>
            <consortium name="The Broad Institute Genome Sequencing Platform"/>
            <person name="Ma L.-J."/>
            <person name="Gale L.R."/>
            <person name="Schwartz D.C."/>
            <person name="Zhou S."/>
            <person name="Corby-Kistler H."/>
            <person name="Young S.K."/>
            <person name="Zeng Q."/>
            <person name="Gargeya S."/>
            <person name="Fitzgerald M."/>
            <person name="Haas B."/>
            <person name="Abouelleil A."/>
            <person name="Alvarado L."/>
            <person name="Arachchi H.M."/>
            <person name="Berlin A."/>
            <person name="Brown A."/>
            <person name="Chapman S.B."/>
            <person name="Chen Z."/>
            <person name="Dunbar C."/>
            <person name="Freedman E."/>
            <person name="Gearin G."/>
            <person name="Goldberg J."/>
            <person name="Griggs A."/>
            <person name="Gujja S."/>
            <person name="Heiman D."/>
            <person name="Howarth C."/>
            <person name="Larson L."/>
            <person name="Lui A."/>
            <person name="MacDonald P.J.P."/>
            <person name="Montmayeur A."/>
            <person name="Murphy C."/>
            <person name="Neiman D."/>
            <person name="Pearson M."/>
            <person name="Priest M."/>
            <person name="Roberts A."/>
            <person name="Saif S."/>
            <person name="Shea T."/>
            <person name="Shenoy N."/>
            <person name="Sisk P."/>
            <person name="Stolte C."/>
            <person name="Sykes S."/>
            <person name="Wortman J."/>
            <person name="Nusbaum C."/>
            <person name="Birren B."/>
        </authorList>
    </citation>
    <scope>NUCLEOTIDE SEQUENCE [LARGE SCALE GENOMIC DNA]</scope>
    <source>
        <strain evidence="1 2">54005</strain>
    </source>
</reference>
<sequence length="151" mass="17875">MTSRYQTCECKSTSPPVKDFPHLALLVNNNEEETISELPMCPKQVDEICNKSPKRVFLHYTTINTEAVSAESAPETIRVIGYQEEWERKVEIWFENNNYEPVEHHTLDSEFFPNCYQGLDRFASYAYQLDYSRHAWYMKKELEHRSATLNR</sequence>
<accession>X0BZ53</accession>
<dbReference type="AlphaFoldDB" id="X0BZ53"/>
<proteinExistence type="predicted"/>
<organism evidence="1 2">
    <name type="scientific">Fusarium oxysporum f. sp. raphani 54005</name>
    <dbReference type="NCBI Taxonomy" id="1089458"/>
    <lineage>
        <taxon>Eukaryota</taxon>
        <taxon>Fungi</taxon>
        <taxon>Dikarya</taxon>
        <taxon>Ascomycota</taxon>
        <taxon>Pezizomycotina</taxon>
        <taxon>Sordariomycetes</taxon>
        <taxon>Hypocreomycetidae</taxon>
        <taxon>Hypocreales</taxon>
        <taxon>Nectriaceae</taxon>
        <taxon>Fusarium</taxon>
        <taxon>Fusarium oxysporum species complex</taxon>
    </lineage>
</organism>